<feature type="compositionally biased region" description="Basic and acidic residues" evidence="1">
    <location>
        <begin position="28"/>
        <end position="39"/>
    </location>
</feature>
<feature type="non-terminal residue" evidence="2">
    <location>
        <position position="142"/>
    </location>
</feature>
<evidence type="ECO:0000256" key="1">
    <source>
        <dbReference type="SAM" id="MobiDB-lite"/>
    </source>
</evidence>
<dbReference type="Proteomes" id="UP001239994">
    <property type="component" value="Unassembled WGS sequence"/>
</dbReference>
<dbReference type="EMBL" id="JAROKS010000022">
    <property type="protein sequence ID" value="KAK1789802.1"/>
    <property type="molecule type" value="Genomic_DNA"/>
</dbReference>
<feature type="compositionally biased region" description="Polar residues" evidence="1">
    <location>
        <begin position="94"/>
        <end position="105"/>
    </location>
</feature>
<organism evidence="2 3">
    <name type="scientific">Electrophorus voltai</name>
    <dbReference type="NCBI Taxonomy" id="2609070"/>
    <lineage>
        <taxon>Eukaryota</taxon>
        <taxon>Metazoa</taxon>
        <taxon>Chordata</taxon>
        <taxon>Craniata</taxon>
        <taxon>Vertebrata</taxon>
        <taxon>Euteleostomi</taxon>
        <taxon>Actinopterygii</taxon>
        <taxon>Neopterygii</taxon>
        <taxon>Teleostei</taxon>
        <taxon>Ostariophysi</taxon>
        <taxon>Gymnotiformes</taxon>
        <taxon>Gymnotoidei</taxon>
        <taxon>Gymnotidae</taxon>
        <taxon>Electrophorus</taxon>
    </lineage>
</organism>
<dbReference type="AlphaFoldDB" id="A0AAD8YZD7"/>
<keyword evidence="3" id="KW-1185">Reference proteome</keyword>
<proteinExistence type="predicted"/>
<comment type="caution">
    <text evidence="2">The sequence shown here is derived from an EMBL/GenBank/DDBJ whole genome shotgun (WGS) entry which is preliminary data.</text>
</comment>
<evidence type="ECO:0000313" key="2">
    <source>
        <dbReference type="EMBL" id="KAK1789802.1"/>
    </source>
</evidence>
<protein>
    <submittedName>
        <fullName evidence="2">Uncharacterized protein</fullName>
    </submittedName>
</protein>
<evidence type="ECO:0000313" key="3">
    <source>
        <dbReference type="Proteomes" id="UP001239994"/>
    </source>
</evidence>
<feature type="region of interest" description="Disordered" evidence="1">
    <location>
        <begin position="1"/>
        <end position="112"/>
    </location>
</feature>
<sequence>QLKSLQMPGATRSQHFRYSPRLRLGCGTRERAKHPERYTKGRPHSRTLFPLERTGPGTRAPVPKPRRGKGAASPVLTPETGKATGAPPVIGVRRSSTSGWHSSPADNWGKGRGSLGPLASPFGIGFGAGVPGVTLLRGGSVT</sequence>
<accession>A0AAD8YZD7</accession>
<gene>
    <name evidence="2" type="ORF">P4O66_015680</name>
</gene>
<reference evidence="2" key="1">
    <citation type="submission" date="2023-03" db="EMBL/GenBank/DDBJ databases">
        <title>Electrophorus voltai genome.</title>
        <authorList>
            <person name="Bian C."/>
        </authorList>
    </citation>
    <scope>NUCLEOTIDE SEQUENCE</scope>
    <source>
        <strain evidence="2">CB-2022</strain>
        <tissue evidence="2">Muscle</tissue>
    </source>
</reference>
<feature type="non-terminal residue" evidence="2">
    <location>
        <position position="1"/>
    </location>
</feature>
<name>A0AAD8YZD7_9TELE</name>